<protein>
    <submittedName>
        <fullName evidence="1">Uncharacterized protein</fullName>
    </submittedName>
</protein>
<gene>
    <name evidence="1" type="ORF">GCM10009863_32840</name>
</gene>
<dbReference type="Proteomes" id="UP001501447">
    <property type="component" value="Unassembled WGS sequence"/>
</dbReference>
<dbReference type="EMBL" id="BAAARJ010000009">
    <property type="protein sequence ID" value="GAA2616534.1"/>
    <property type="molecule type" value="Genomic_DNA"/>
</dbReference>
<accession>A0ABP6CJN4</accession>
<proteinExistence type="predicted"/>
<organism evidence="1 2">
    <name type="scientific">Streptomyces axinellae</name>
    <dbReference type="NCBI Taxonomy" id="552788"/>
    <lineage>
        <taxon>Bacteria</taxon>
        <taxon>Bacillati</taxon>
        <taxon>Actinomycetota</taxon>
        <taxon>Actinomycetes</taxon>
        <taxon>Kitasatosporales</taxon>
        <taxon>Streptomycetaceae</taxon>
        <taxon>Streptomyces</taxon>
    </lineage>
</organism>
<evidence type="ECO:0000313" key="1">
    <source>
        <dbReference type="EMBL" id="GAA2616534.1"/>
    </source>
</evidence>
<reference evidence="2" key="1">
    <citation type="journal article" date="2019" name="Int. J. Syst. Evol. Microbiol.">
        <title>The Global Catalogue of Microorganisms (GCM) 10K type strain sequencing project: providing services to taxonomists for standard genome sequencing and annotation.</title>
        <authorList>
            <consortium name="The Broad Institute Genomics Platform"/>
            <consortium name="The Broad Institute Genome Sequencing Center for Infectious Disease"/>
            <person name="Wu L."/>
            <person name="Ma J."/>
        </authorList>
    </citation>
    <scope>NUCLEOTIDE SEQUENCE [LARGE SCALE GENOMIC DNA]</scope>
    <source>
        <strain evidence="2">JCM 16373</strain>
    </source>
</reference>
<comment type="caution">
    <text evidence="1">The sequence shown here is derived from an EMBL/GenBank/DDBJ whole genome shotgun (WGS) entry which is preliminary data.</text>
</comment>
<keyword evidence="2" id="KW-1185">Reference proteome</keyword>
<sequence length="98" mass="10501">MQLEQAAYDAYVPDVGHVAQAARRAAQQGGDHGLGYEVLRATDTDLTLQRGAAVDEEYVRAVGHGLRDSWMKGEGQKVRVIAAATADVGVRGVPDCHR</sequence>
<name>A0ABP6CJN4_9ACTN</name>
<evidence type="ECO:0000313" key="2">
    <source>
        <dbReference type="Proteomes" id="UP001501447"/>
    </source>
</evidence>